<keyword evidence="1" id="KW-0812">Transmembrane</keyword>
<dbReference type="AlphaFoldDB" id="A0A068NQ01"/>
<feature type="transmembrane region" description="Helical" evidence="1">
    <location>
        <begin position="12"/>
        <end position="33"/>
    </location>
</feature>
<dbReference type="PANTHER" id="PTHR30093">
    <property type="entry name" value="GENERAL SECRETION PATHWAY PROTEIN G"/>
    <property type="match status" value="1"/>
</dbReference>
<dbReference type="Pfam" id="PF07963">
    <property type="entry name" value="N_methyl"/>
    <property type="match status" value="1"/>
</dbReference>
<keyword evidence="1" id="KW-1133">Transmembrane helix</keyword>
<organism evidence="2 3">
    <name type="scientific">Fimbriimonas ginsengisoli Gsoil 348</name>
    <dbReference type="NCBI Taxonomy" id="661478"/>
    <lineage>
        <taxon>Bacteria</taxon>
        <taxon>Bacillati</taxon>
        <taxon>Armatimonadota</taxon>
        <taxon>Fimbriimonadia</taxon>
        <taxon>Fimbriimonadales</taxon>
        <taxon>Fimbriimonadaceae</taxon>
        <taxon>Fimbriimonas</taxon>
    </lineage>
</organism>
<keyword evidence="3" id="KW-1185">Reference proteome</keyword>
<evidence type="ECO:0008006" key="4">
    <source>
        <dbReference type="Google" id="ProtNLM"/>
    </source>
</evidence>
<dbReference type="Gene3D" id="3.30.700.10">
    <property type="entry name" value="Glycoprotein, Type 4 Pilin"/>
    <property type="match status" value="1"/>
</dbReference>
<dbReference type="HOGENOM" id="CLU_041661_1_1_0"/>
<evidence type="ECO:0000256" key="1">
    <source>
        <dbReference type="SAM" id="Phobius"/>
    </source>
</evidence>
<dbReference type="Proteomes" id="UP000027982">
    <property type="component" value="Chromosome"/>
</dbReference>
<evidence type="ECO:0000313" key="3">
    <source>
        <dbReference type="Proteomes" id="UP000027982"/>
    </source>
</evidence>
<evidence type="ECO:0000313" key="2">
    <source>
        <dbReference type="EMBL" id="AIE85618.1"/>
    </source>
</evidence>
<dbReference type="OrthoDB" id="258730at2"/>
<dbReference type="KEGG" id="fgi:OP10G_2250"/>
<sequence length="317" mass="33948">MNRQRRLGFTLIELLVVIAIIAILAAILFPVFAQAKAAAKKTSCLSNIKQQLLGATMYGGDNDDQLPDVPVYNEQTESYVFAAKINPYIKSAGLWKDPANPYQHGGVQNAAVDKSQALWGGVWMKAPDDPCVQAGVSKYPHSGGYGYQNPASHYYDDIYPPTDYMINPDIWGYKDKGCPDGGGTGGYSHPGPNLVSGTSSADGLNGIGSGNMSWTSVSKVILIIDMPTDVTTWFGSTSGPVVWGANFKGMHGESSNVGYMDGHAKSASTKALHPAGTTDSDSHWMCANCNNSQYAPAAQIGQLWMFWGTSYADSSHQ</sequence>
<dbReference type="InterPro" id="IPR045584">
    <property type="entry name" value="Pilin-like"/>
</dbReference>
<dbReference type="RefSeq" id="WP_025225820.1">
    <property type="nucleotide sequence ID" value="NZ_CP007139.1"/>
</dbReference>
<accession>A0A068NQ01</accession>
<dbReference type="SUPFAM" id="SSF54523">
    <property type="entry name" value="Pili subunits"/>
    <property type="match status" value="1"/>
</dbReference>
<dbReference type="InterPro" id="IPR012902">
    <property type="entry name" value="N_methyl_site"/>
</dbReference>
<dbReference type="STRING" id="661478.OP10G_2250"/>
<dbReference type="EMBL" id="CP007139">
    <property type="protein sequence ID" value="AIE85618.1"/>
    <property type="molecule type" value="Genomic_DNA"/>
</dbReference>
<keyword evidence="1" id="KW-0472">Membrane</keyword>
<reference evidence="2 3" key="1">
    <citation type="journal article" date="2014" name="PLoS ONE">
        <title>The first complete genome sequence of the class fimbriimonadia in the phylum armatimonadetes.</title>
        <authorList>
            <person name="Hu Z.Y."/>
            <person name="Wang Y.Z."/>
            <person name="Im W.T."/>
            <person name="Wang S.Y."/>
            <person name="Zhao G.P."/>
            <person name="Zheng H.J."/>
            <person name="Quan Z.X."/>
        </authorList>
    </citation>
    <scope>NUCLEOTIDE SEQUENCE [LARGE SCALE GENOMIC DNA]</scope>
    <source>
        <strain evidence="2">Gsoil 348</strain>
    </source>
</reference>
<gene>
    <name evidence="2" type="ORF">OP10G_2250</name>
</gene>
<dbReference type="NCBIfam" id="TIGR02532">
    <property type="entry name" value="IV_pilin_GFxxxE"/>
    <property type="match status" value="1"/>
</dbReference>
<proteinExistence type="predicted"/>
<protein>
    <recommendedName>
        <fullName evidence="4">Prepilin-type N-terminal cleavage/methylation domain-containing protein</fullName>
    </recommendedName>
</protein>
<dbReference type="eggNOG" id="COG2165">
    <property type="taxonomic scope" value="Bacteria"/>
</dbReference>
<name>A0A068NQ01_FIMGI</name>